<dbReference type="RefSeq" id="WP_264320657.1">
    <property type="nucleotide sequence ID" value="NZ_JADEXN010000081.1"/>
</dbReference>
<dbReference type="Proteomes" id="UP000621799">
    <property type="component" value="Unassembled WGS sequence"/>
</dbReference>
<dbReference type="CDD" id="cd00710">
    <property type="entry name" value="LbH_gamma_CA"/>
    <property type="match status" value="1"/>
</dbReference>
<keyword evidence="3" id="KW-0120">Carbon dioxide fixation</keyword>
<evidence type="ECO:0000259" key="13">
    <source>
        <dbReference type="SMART" id="SM00961"/>
    </source>
</evidence>
<keyword evidence="10" id="KW-0479">Metal-binding</keyword>
<dbReference type="InterPro" id="IPR000894">
    <property type="entry name" value="RuBisCO_ssu_dom"/>
</dbReference>
<comment type="similarity">
    <text evidence="5">Belongs to the gamma-class carbonic anhydrase family.</text>
</comment>
<evidence type="ECO:0000256" key="2">
    <source>
        <dbReference type="ARBA" id="ARBA00022737"/>
    </source>
</evidence>
<comment type="subcellular location">
    <subcellularLocation>
        <location evidence="4">Carboxysome</location>
    </subcellularLocation>
</comment>
<evidence type="ECO:0000256" key="5">
    <source>
        <dbReference type="ARBA" id="ARBA00023595"/>
    </source>
</evidence>
<feature type="region of interest" description="Disordered" evidence="12">
    <location>
        <begin position="193"/>
        <end position="227"/>
    </location>
</feature>
<keyword evidence="15" id="KW-1185">Reference proteome</keyword>
<dbReference type="Pfam" id="PF00101">
    <property type="entry name" value="RuBisCO_small"/>
    <property type="match status" value="4"/>
</dbReference>
<gene>
    <name evidence="14" type="ORF">IQ235_06350</name>
</gene>
<feature type="binding site" evidence="10">
    <location>
        <position position="102"/>
    </location>
    <ligand>
        <name>Zn(2+)</name>
        <dbReference type="ChEBI" id="CHEBI:29105"/>
        <note>ligand shared between two neighboring subunits</note>
    </ligand>
</feature>
<dbReference type="EMBL" id="JADEXN010000081">
    <property type="protein sequence ID" value="MBE9040409.1"/>
    <property type="molecule type" value="Genomic_DNA"/>
</dbReference>
<dbReference type="SUPFAM" id="SSF51161">
    <property type="entry name" value="Trimeric LpxA-like enzymes"/>
    <property type="match status" value="1"/>
</dbReference>
<evidence type="ECO:0000256" key="1">
    <source>
        <dbReference type="ARBA" id="ARBA00022531"/>
    </source>
</evidence>
<dbReference type="InterPro" id="IPR011004">
    <property type="entry name" value="Trimer_LpxA-like_sf"/>
</dbReference>
<dbReference type="PANTHER" id="PTHR43360:SF1">
    <property type="entry name" value="CARBOXYSOME ASSEMBLY PROTEIN CCMM"/>
    <property type="match status" value="1"/>
</dbReference>
<dbReference type="Gene3D" id="2.160.10.10">
    <property type="entry name" value="Hexapeptide repeat proteins"/>
    <property type="match status" value="1"/>
</dbReference>
<dbReference type="SMART" id="SM00961">
    <property type="entry name" value="RuBisCO_small"/>
    <property type="match status" value="4"/>
</dbReference>
<keyword evidence="8" id="KW-1283">Bacterial microcompartment</keyword>
<keyword evidence="11" id="KW-0175">Coiled coil</keyword>
<dbReference type="GO" id="GO:0031470">
    <property type="term" value="C:carboxysome"/>
    <property type="evidence" value="ECO:0007669"/>
    <property type="project" value="UniProtKB-SubCell"/>
</dbReference>
<keyword evidence="2" id="KW-0677">Repeat</keyword>
<name>A0A928VVR5_9CYAN</name>
<feature type="compositionally biased region" description="Low complexity" evidence="12">
    <location>
        <begin position="346"/>
        <end position="365"/>
    </location>
</feature>
<feature type="compositionally biased region" description="Low complexity" evidence="12">
    <location>
        <begin position="451"/>
        <end position="461"/>
    </location>
</feature>
<feature type="region of interest" description="Disordered" evidence="12">
    <location>
        <begin position="564"/>
        <end position="584"/>
    </location>
</feature>
<evidence type="ECO:0000256" key="8">
    <source>
        <dbReference type="ARBA" id="ARBA00024446"/>
    </source>
</evidence>
<evidence type="ECO:0000256" key="7">
    <source>
        <dbReference type="ARBA" id="ARBA00023669"/>
    </source>
</evidence>
<evidence type="ECO:0000256" key="4">
    <source>
        <dbReference type="ARBA" id="ARBA00023587"/>
    </source>
</evidence>
<accession>A0A928VVR5</accession>
<evidence type="ECO:0000256" key="12">
    <source>
        <dbReference type="SAM" id="MobiDB-lite"/>
    </source>
</evidence>
<dbReference type="AlphaFoldDB" id="A0A928VVR5"/>
<dbReference type="InterPro" id="IPR047223">
    <property type="entry name" value="CA_gamma_LbH"/>
</dbReference>
<keyword evidence="7" id="KW-1282">Carboxysome</keyword>
<evidence type="ECO:0000256" key="9">
    <source>
        <dbReference type="ARBA" id="ARBA00030397"/>
    </source>
</evidence>
<feature type="region of interest" description="Disordered" evidence="12">
    <location>
        <begin position="343"/>
        <end position="365"/>
    </location>
</feature>
<feature type="binding site" description="in other chain" evidence="10">
    <location>
        <position position="107"/>
    </location>
    <ligand>
        <name>Zn(2+)</name>
        <dbReference type="ChEBI" id="CHEBI:29105"/>
        <note>ligand shared between two neighboring subunits</note>
    </ligand>
</feature>
<dbReference type="InterPro" id="IPR036385">
    <property type="entry name" value="RuBisCO_ssu_sf"/>
</dbReference>
<feature type="binding site" description="in other chain" evidence="10">
    <location>
        <position position="75"/>
    </location>
    <ligand>
        <name>Zn(2+)</name>
        <dbReference type="ChEBI" id="CHEBI:29105"/>
        <note>ligand shared between two neighboring subunits</note>
    </ligand>
</feature>
<evidence type="ECO:0000313" key="15">
    <source>
        <dbReference type="Proteomes" id="UP000621799"/>
    </source>
</evidence>
<dbReference type="PANTHER" id="PTHR43360">
    <property type="entry name" value="CARBON DIOXIDE CONCENTRATING MECHANISM PROTEIN CCMM"/>
    <property type="match status" value="1"/>
</dbReference>
<dbReference type="InterPro" id="IPR017156">
    <property type="entry name" value="CcmM"/>
</dbReference>
<reference evidence="14" key="1">
    <citation type="submission" date="2020-10" db="EMBL/GenBank/DDBJ databases">
        <authorList>
            <person name="Castelo-Branco R."/>
            <person name="Eusebio N."/>
            <person name="Adriana R."/>
            <person name="Vieira A."/>
            <person name="Brugerolle De Fraissinette N."/>
            <person name="Rezende De Castro R."/>
            <person name="Schneider M.P."/>
            <person name="Vasconcelos V."/>
            <person name="Leao P.N."/>
        </authorList>
    </citation>
    <scope>NUCLEOTIDE SEQUENCE</scope>
    <source>
        <strain evidence="14">LEGE 11467</strain>
    </source>
</reference>
<dbReference type="GO" id="GO:0015979">
    <property type="term" value="P:photosynthesis"/>
    <property type="evidence" value="ECO:0007669"/>
    <property type="project" value="UniProtKB-KW"/>
</dbReference>
<dbReference type="GO" id="GO:0015977">
    <property type="term" value="P:carbon fixation"/>
    <property type="evidence" value="ECO:0007669"/>
    <property type="project" value="UniProtKB-KW"/>
</dbReference>
<feature type="domain" description="Ribulose bisphosphate carboxylase small subunit" evidence="13">
    <location>
        <begin position="226"/>
        <end position="316"/>
    </location>
</feature>
<dbReference type="PIRSF" id="PIRSF037250">
    <property type="entry name" value="CcmM"/>
    <property type="match status" value="1"/>
</dbReference>
<feature type="domain" description="Ribulose bisphosphate carboxylase small subunit" evidence="13">
    <location>
        <begin position="470"/>
        <end position="560"/>
    </location>
</feature>
<evidence type="ECO:0000256" key="11">
    <source>
        <dbReference type="SAM" id="Coils"/>
    </source>
</evidence>
<feature type="region of interest" description="Disordered" evidence="12">
    <location>
        <begin position="442"/>
        <end position="462"/>
    </location>
</feature>
<evidence type="ECO:0000313" key="14">
    <source>
        <dbReference type="EMBL" id="MBE9040409.1"/>
    </source>
</evidence>
<feature type="domain" description="Ribulose bisphosphate carboxylase small subunit" evidence="13">
    <location>
        <begin position="353"/>
        <end position="445"/>
    </location>
</feature>
<dbReference type="CDD" id="cd00307">
    <property type="entry name" value="RuBisCO_small_like"/>
    <property type="match status" value="4"/>
</dbReference>
<dbReference type="GO" id="GO:0043886">
    <property type="term" value="F:structural constituent of carboxysome shell"/>
    <property type="evidence" value="ECO:0007669"/>
    <property type="project" value="InterPro"/>
</dbReference>
<dbReference type="GO" id="GO:0046872">
    <property type="term" value="F:metal ion binding"/>
    <property type="evidence" value="ECO:0007669"/>
    <property type="project" value="UniProtKB-KW"/>
</dbReference>
<dbReference type="SUPFAM" id="SSF55239">
    <property type="entry name" value="RuBisCO, small subunit"/>
    <property type="match status" value="4"/>
</dbReference>
<protein>
    <recommendedName>
        <fullName evidence="6">Carboxysome assembly protein CcmM</fullName>
    </recommendedName>
    <alternativeName>
        <fullName evidence="9">Carbon dioxide concentrating mechanism protein CcmM</fullName>
    </alternativeName>
</protein>
<feature type="domain" description="Ribulose bisphosphate carboxylase small subunit" evidence="13">
    <location>
        <begin position="626"/>
        <end position="719"/>
    </location>
</feature>
<dbReference type="Gene3D" id="3.30.190.10">
    <property type="entry name" value="Ribulose bisphosphate carboxylase, small subunit"/>
    <property type="match status" value="4"/>
</dbReference>
<keyword evidence="1" id="KW-0602">Photosynthesis</keyword>
<proteinExistence type="inferred from homology"/>
<evidence type="ECO:0000256" key="3">
    <source>
        <dbReference type="ARBA" id="ARBA00023300"/>
    </source>
</evidence>
<evidence type="ECO:0000256" key="10">
    <source>
        <dbReference type="PIRSR" id="PIRSR037250-51"/>
    </source>
</evidence>
<comment type="caution">
    <text evidence="14">The sequence shown here is derived from an EMBL/GenBank/DDBJ whole genome shotgun (WGS) entry which is preliminary data.</text>
</comment>
<feature type="coiled-coil region" evidence="11">
    <location>
        <begin position="402"/>
        <end position="429"/>
    </location>
</feature>
<dbReference type="InterPro" id="IPR052265">
    <property type="entry name" value="Gamma-CA"/>
</dbReference>
<sequence>MVVRSSADLPTPQLTSLSEPHVHETAYVHSFSNIIGDVRVGANVLIAPGTSIRADGGSPFYIGNGTNLQDGVLIHGLEHGRVMGDDEREYSIWIGDRTCISHMALVHGPAYVGSDCFIGFRSTVFNARVNDGCIVMMHVLIQDVEIPPGKYVPSGAVITDQQHADRLPDVRPSDREFARHVIEMTEALRVKHQRVGDSTPSVEALNPASRTHHTGTLSGTEHDTMPIEDGTVNADIAQEVRSLLDRGYKIGTEHADKRRFRTSSWLTCPIIEGRSTDRVLSELETCLREHQGEYVRLIGIDPKAKRRVLEMLIQKPDGSVPSTVSSSNRSSYSAAQVSSYRPVATVGSTRSARSSSSSGSLSAETVEQVRSLVRAGYSLGIEHANKRRFKTSSWQTGTPIEAKQEERALAELEARLREYEGEYVRLIGIDKHAKRRLLEMVVQHPEDRPSSARPNSGSSGSYATIDATHSDEAGRMSSEVVEQVRSLLRAGYHIGTEHADKRRYKTSSWLSCPIIQAKNEGQVLTELQACLADHEGEYVRLIGIDPKAKRRVLEVLVQRPGDRMSVDPFPLSPTTGASNGSYSASSNNSGYNNAGYNSSYNNAGYNSSYNNAGYNSSYNNSGYNRSSNGFASSSLDRDAIDQVRALIAQGYKISTEHANTRRFKTSSWQSGAPIESIRESEVIAQLEACLHAYPGEYVRLIGVDPNAKRRVAETLIQRPG</sequence>
<organism evidence="14 15">
    <name type="scientific">Zarconia navalis LEGE 11467</name>
    <dbReference type="NCBI Taxonomy" id="1828826"/>
    <lineage>
        <taxon>Bacteria</taxon>
        <taxon>Bacillati</taxon>
        <taxon>Cyanobacteriota</taxon>
        <taxon>Cyanophyceae</taxon>
        <taxon>Oscillatoriophycideae</taxon>
        <taxon>Oscillatoriales</taxon>
        <taxon>Oscillatoriales incertae sedis</taxon>
        <taxon>Zarconia</taxon>
        <taxon>Zarconia navalis</taxon>
    </lineage>
</organism>
<evidence type="ECO:0000256" key="6">
    <source>
        <dbReference type="ARBA" id="ARBA00023636"/>
    </source>
</evidence>
<keyword evidence="10" id="KW-0862">Zinc</keyword>